<evidence type="ECO:0000313" key="10">
    <source>
        <dbReference type="Proteomes" id="UP000673375"/>
    </source>
</evidence>
<evidence type="ECO:0000256" key="2">
    <source>
        <dbReference type="ARBA" id="ARBA00022525"/>
    </source>
</evidence>
<keyword evidence="4" id="KW-0572">Peptidoglycan-anchor</keyword>
<feature type="transmembrane region" description="Helical" evidence="6">
    <location>
        <begin position="90"/>
        <end position="112"/>
    </location>
</feature>
<proteinExistence type="predicted"/>
<feature type="compositionally biased region" description="Low complexity" evidence="5">
    <location>
        <begin position="52"/>
        <end position="81"/>
    </location>
</feature>
<keyword evidence="1" id="KW-0134">Cell wall</keyword>
<evidence type="ECO:0000256" key="4">
    <source>
        <dbReference type="ARBA" id="ARBA00023088"/>
    </source>
</evidence>
<name>A0ABS4CJS2_9ENTE</name>
<evidence type="ECO:0000313" key="9">
    <source>
        <dbReference type="EMBL" id="MBP1046527.1"/>
    </source>
</evidence>
<comment type="caution">
    <text evidence="9">The sequence shown here is derived from an EMBL/GenBank/DDBJ whole genome shotgun (WGS) entry which is preliminary data.</text>
</comment>
<keyword evidence="3 7" id="KW-0732">Signal</keyword>
<keyword evidence="6" id="KW-1133">Transmembrane helix</keyword>
<organism evidence="9 10">
    <name type="scientific">Enterococcus larvae</name>
    <dbReference type="NCBI Taxonomy" id="2794352"/>
    <lineage>
        <taxon>Bacteria</taxon>
        <taxon>Bacillati</taxon>
        <taxon>Bacillota</taxon>
        <taxon>Bacilli</taxon>
        <taxon>Lactobacillales</taxon>
        <taxon>Enterococcaceae</taxon>
        <taxon>Enterococcus</taxon>
    </lineage>
</organism>
<dbReference type="InterPro" id="IPR019931">
    <property type="entry name" value="LPXTG_anchor"/>
</dbReference>
<protein>
    <submittedName>
        <fullName evidence="9">LPXTG cell wall anchor domain-containing protein</fullName>
    </submittedName>
</protein>
<accession>A0ABS4CJS2</accession>
<evidence type="ECO:0000256" key="7">
    <source>
        <dbReference type="SAM" id="SignalP"/>
    </source>
</evidence>
<dbReference type="Pfam" id="PF00746">
    <property type="entry name" value="Gram_pos_anchor"/>
    <property type="match status" value="1"/>
</dbReference>
<reference evidence="9 10" key="1">
    <citation type="submission" date="2020-12" db="EMBL/GenBank/DDBJ databases">
        <title>Vagococcus allomyrinae sp. nov. and Enterococcus lavae sp. nov., isolated from the larvae of Allomyrina dichotoma.</title>
        <authorList>
            <person name="Lee S.D."/>
        </authorList>
    </citation>
    <scope>NUCLEOTIDE SEQUENCE [LARGE SCALE GENOMIC DNA]</scope>
    <source>
        <strain evidence="9 10">BWM-S5</strain>
    </source>
</reference>
<evidence type="ECO:0000256" key="6">
    <source>
        <dbReference type="SAM" id="Phobius"/>
    </source>
</evidence>
<evidence type="ECO:0000259" key="8">
    <source>
        <dbReference type="Pfam" id="PF00746"/>
    </source>
</evidence>
<feature type="chain" id="PRO_5045049061" evidence="7">
    <location>
        <begin position="30"/>
        <end position="120"/>
    </location>
</feature>
<keyword evidence="10" id="KW-1185">Reference proteome</keyword>
<evidence type="ECO:0000256" key="1">
    <source>
        <dbReference type="ARBA" id="ARBA00022512"/>
    </source>
</evidence>
<dbReference type="RefSeq" id="WP_209557345.1">
    <property type="nucleotide sequence ID" value="NZ_JAEDXU010000004.1"/>
</dbReference>
<dbReference type="NCBIfam" id="TIGR01167">
    <property type="entry name" value="LPXTG_anchor"/>
    <property type="match status" value="1"/>
</dbReference>
<sequence length="120" mass="12797">MKRKQLLCLLLSSFALIIVCGIYIQPAQAQEGVGGAVQTNGEIGFYEETQPSTSSSTSTSSSKTKTSSSRTVTSETTTKPTGKYPSTGELIKTSLSISGVAIILLAILFLFIRKKKEVSE</sequence>
<feature type="signal peptide" evidence="7">
    <location>
        <begin position="1"/>
        <end position="29"/>
    </location>
</feature>
<evidence type="ECO:0000256" key="3">
    <source>
        <dbReference type="ARBA" id="ARBA00022729"/>
    </source>
</evidence>
<keyword evidence="2" id="KW-0964">Secreted</keyword>
<keyword evidence="6" id="KW-0812">Transmembrane</keyword>
<keyword evidence="6" id="KW-0472">Membrane</keyword>
<dbReference type="Proteomes" id="UP000673375">
    <property type="component" value="Unassembled WGS sequence"/>
</dbReference>
<gene>
    <name evidence="9" type="ORF">I6N96_09535</name>
</gene>
<feature type="region of interest" description="Disordered" evidence="5">
    <location>
        <begin position="47"/>
        <end position="88"/>
    </location>
</feature>
<feature type="domain" description="Gram-positive cocci surface proteins LPxTG" evidence="8">
    <location>
        <begin position="78"/>
        <end position="117"/>
    </location>
</feature>
<evidence type="ECO:0000256" key="5">
    <source>
        <dbReference type="SAM" id="MobiDB-lite"/>
    </source>
</evidence>
<dbReference type="EMBL" id="JAEDXU010000004">
    <property type="protein sequence ID" value="MBP1046527.1"/>
    <property type="molecule type" value="Genomic_DNA"/>
</dbReference>